<proteinExistence type="predicted"/>
<accession>A0A3M7R8B5</accession>
<sequence>MTLNRKKANLKSITKFLAMNQKLTKLKYNKKDKNFFVRRVNKTNVQCENLVQKLQYKNEKMKLAFYTYLKIKQ</sequence>
<organism evidence="1 2">
    <name type="scientific">Brachionus plicatilis</name>
    <name type="common">Marine rotifer</name>
    <name type="synonym">Brachionus muelleri</name>
    <dbReference type="NCBI Taxonomy" id="10195"/>
    <lineage>
        <taxon>Eukaryota</taxon>
        <taxon>Metazoa</taxon>
        <taxon>Spiralia</taxon>
        <taxon>Gnathifera</taxon>
        <taxon>Rotifera</taxon>
        <taxon>Eurotatoria</taxon>
        <taxon>Monogononta</taxon>
        <taxon>Pseudotrocha</taxon>
        <taxon>Ploima</taxon>
        <taxon>Brachionidae</taxon>
        <taxon>Brachionus</taxon>
    </lineage>
</organism>
<evidence type="ECO:0000313" key="2">
    <source>
        <dbReference type="Proteomes" id="UP000276133"/>
    </source>
</evidence>
<name>A0A3M7R8B5_BRAPC</name>
<protein>
    <submittedName>
        <fullName evidence="1">Uncharacterized protein</fullName>
    </submittedName>
</protein>
<evidence type="ECO:0000313" key="1">
    <source>
        <dbReference type="EMBL" id="RNA19654.1"/>
    </source>
</evidence>
<comment type="caution">
    <text evidence="1">The sequence shown here is derived from an EMBL/GenBank/DDBJ whole genome shotgun (WGS) entry which is preliminary data.</text>
</comment>
<dbReference type="AlphaFoldDB" id="A0A3M7R8B5"/>
<gene>
    <name evidence="1" type="ORF">BpHYR1_002676</name>
</gene>
<dbReference type="Proteomes" id="UP000276133">
    <property type="component" value="Unassembled WGS sequence"/>
</dbReference>
<keyword evidence="2" id="KW-1185">Reference proteome</keyword>
<reference evidence="1 2" key="1">
    <citation type="journal article" date="2018" name="Sci. Rep.">
        <title>Genomic signatures of local adaptation to the degree of environmental predictability in rotifers.</title>
        <authorList>
            <person name="Franch-Gras L."/>
            <person name="Hahn C."/>
            <person name="Garcia-Roger E.M."/>
            <person name="Carmona M.J."/>
            <person name="Serra M."/>
            <person name="Gomez A."/>
        </authorList>
    </citation>
    <scope>NUCLEOTIDE SEQUENCE [LARGE SCALE GENOMIC DNA]</scope>
    <source>
        <strain evidence="1">HYR1</strain>
    </source>
</reference>
<dbReference type="EMBL" id="REGN01004001">
    <property type="protein sequence ID" value="RNA19654.1"/>
    <property type="molecule type" value="Genomic_DNA"/>
</dbReference>